<evidence type="ECO:0000313" key="8">
    <source>
        <dbReference type="Proteomes" id="UP000076079"/>
    </source>
</evidence>
<dbReference type="GO" id="GO:0050136">
    <property type="term" value="F:NADH dehydrogenase (quinone) (non-electrogenic) activity"/>
    <property type="evidence" value="ECO:0007669"/>
    <property type="project" value="UniProtKB-UniRule"/>
</dbReference>
<feature type="domain" description="NADH:ubiquinone oxidoreductase 30kDa subunit" evidence="6">
    <location>
        <begin position="31"/>
        <end position="185"/>
    </location>
</feature>
<sequence length="193" mass="21646">MSAVSLIQAVRDRFPAAVTASHSFRGDATVIVARAALLEVMRSLKEDAVFQMNVLMDLTAVDFSAFGKKPSRAFFSSSGVAVRPSSGIPTLDPWPGPPADARFAVVYHFFSLPLKHRLRVEVLLQEDDPEVDSVTPLWAGADWLEREVWDMFGIRFRGHPNLKRILMYDEFVGHPLRKDYPVDKRQPLIGPVN</sequence>
<evidence type="ECO:0000313" key="7">
    <source>
        <dbReference type="EMBL" id="AMY06946.1"/>
    </source>
</evidence>
<evidence type="ECO:0000256" key="1">
    <source>
        <dbReference type="ARBA" id="ARBA00007569"/>
    </source>
</evidence>
<name>A0A143PES0_LUTPR</name>
<keyword evidence="8" id="KW-1185">Reference proteome</keyword>
<evidence type="ECO:0000256" key="4">
    <source>
        <dbReference type="RuleBase" id="RU003456"/>
    </source>
</evidence>
<accession>A0A143PES0</accession>
<comment type="similarity">
    <text evidence="1 3 4">Belongs to the complex I 30 kDa subunit family.</text>
</comment>
<dbReference type="InterPro" id="IPR037232">
    <property type="entry name" value="NADH_quin_OxRdtase_su_C/D-like"/>
</dbReference>
<dbReference type="GO" id="GO:0048038">
    <property type="term" value="F:quinone binding"/>
    <property type="evidence" value="ECO:0007669"/>
    <property type="project" value="UniProtKB-KW"/>
</dbReference>
<evidence type="ECO:0000256" key="2">
    <source>
        <dbReference type="ARBA" id="ARBA00022448"/>
    </source>
</evidence>
<dbReference type="PANTHER" id="PTHR10884">
    <property type="entry name" value="NADH DEHYDROGENASE UBIQUINONE IRON-SULFUR PROTEIN 3"/>
    <property type="match status" value="1"/>
</dbReference>
<dbReference type="OrthoDB" id="9803286at2"/>
<reference evidence="8" key="2">
    <citation type="submission" date="2016-04" db="EMBL/GenBank/DDBJ databases">
        <title>First Complete Genome Sequence of a Subdivision 6 Acidobacterium.</title>
        <authorList>
            <person name="Huang S."/>
            <person name="Vieira S."/>
            <person name="Bunk B."/>
            <person name="Riedel T."/>
            <person name="Sproeer C."/>
            <person name="Overmann J."/>
        </authorList>
    </citation>
    <scope>NUCLEOTIDE SEQUENCE [LARGE SCALE GENOMIC DNA]</scope>
    <source>
        <strain evidence="8">DSM 100886 HEG_-6_39</strain>
    </source>
</reference>
<reference evidence="7 8" key="1">
    <citation type="journal article" date="2016" name="Genome Announc.">
        <title>First Complete Genome Sequence of a Subdivision 6 Acidobacterium Strain.</title>
        <authorList>
            <person name="Huang S."/>
            <person name="Vieira S."/>
            <person name="Bunk B."/>
            <person name="Riedel T."/>
            <person name="Sproer C."/>
            <person name="Overmann J."/>
        </authorList>
    </citation>
    <scope>NUCLEOTIDE SEQUENCE [LARGE SCALE GENOMIC DNA]</scope>
    <source>
        <strain evidence="8">DSM 100886 HEG_-6_39</strain>
    </source>
</reference>
<dbReference type="KEGG" id="abac:LuPra_00110"/>
<dbReference type="Gene3D" id="3.30.460.80">
    <property type="entry name" value="NADH:ubiquinone oxidoreductase, 30kDa subunit"/>
    <property type="match status" value="1"/>
</dbReference>
<dbReference type="PATRIC" id="fig|1813736.3.peg.120"/>
<comment type="catalytic activity">
    <reaction evidence="3 5">
        <text>a quinone + NADH + 5 H(+)(in) = a quinol + NAD(+) + 4 H(+)(out)</text>
        <dbReference type="Rhea" id="RHEA:57888"/>
        <dbReference type="ChEBI" id="CHEBI:15378"/>
        <dbReference type="ChEBI" id="CHEBI:24646"/>
        <dbReference type="ChEBI" id="CHEBI:57540"/>
        <dbReference type="ChEBI" id="CHEBI:57945"/>
        <dbReference type="ChEBI" id="CHEBI:132124"/>
    </reaction>
</comment>
<dbReference type="HAMAP" id="MF_01357">
    <property type="entry name" value="NDH1_NuoC"/>
    <property type="match status" value="1"/>
</dbReference>
<protein>
    <recommendedName>
        <fullName evidence="3">NADH-quinone oxidoreductase subunit C</fullName>
        <ecNumber evidence="3">7.1.1.-</ecNumber>
    </recommendedName>
    <alternativeName>
        <fullName evidence="3">NADH dehydrogenase I subunit C</fullName>
    </alternativeName>
    <alternativeName>
        <fullName evidence="3">NDH-1 subunit C</fullName>
    </alternativeName>
</protein>
<dbReference type="AlphaFoldDB" id="A0A143PES0"/>
<gene>
    <name evidence="3 7" type="primary">nuoC</name>
    <name evidence="7" type="ORF">LuPra_00110</name>
</gene>
<dbReference type="Proteomes" id="UP000076079">
    <property type="component" value="Chromosome"/>
</dbReference>
<evidence type="ECO:0000259" key="6">
    <source>
        <dbReference type="Pfam" id="PF00329"/>
    </source>
</evidence>
<keyword evidence="3 5" id="KW-0874">Quinone</keyword>
<dbReference type="InterPro" id="IPR010218">
    <property type="entry name" value="NADH_DH_suC"/>
</dbReference>
<dbReference type="RefSeq" id="WP_110168959.1">
    <property type="nucleotide sequence ID" value="NZ_CP015136.1"/>
</dbReference>
<dbReference type="EMBL" id="CP015136">
    <property type="protein sequence ID" value="AMY06946.1"/>
    <property type="molecule type" value="Genomic_DNA"/>
</dbReference>
<dbReference type="SUPFAM" id="SSF143243">
    <property type="entry name" value="Nqo5-like"/>
    <property type="match status" value="1"/>
</dbReference>
<keyword evidence="3" id="KW-0830">Ubiquinone</keyword>
<comment type="subcellular location">
    <subcellularLocation>
        <location evidence="3">Cell membrane</location>
        <topology evidence="3">Peripheral membrane protein</topology>
        <orientation evidence="3">Cytoplasmic side</orientation>
    </subcellularLocation>
</comment>
<keyword evidence="3" id="KW-1003">Cell membrane</keyword>
<comment type="function">
    <text evidence="3">NDH-1 shuttles electrons from NADH, via FMN and iron-sulfur (Fe-S) centers, to quinones in the respiratory chain. The immediate electron acceptor for the enzyme in this species is believed to be ubiquinone. Couples the redox reaction to proton translocation (for every two electrons transferred, four hydrogen ions are translocated across the cytoplasmic membrane), and thus conserves the redox energy in a proton gradient.</text>
</comment>
<keyword evidence="3" id="KW-0472">Membrane</keyword>
<dbReference type="InterPro" id="IPR001268">
    <property type="entry name" value="NADH_UbQ_OxRdtase_30kDa_su"/>
</dbReference>
<keyword evidence="2 3" id="KW-0813">Transport</keyword>
<dbReference type="Pfam" id="PF00329">
    <property type="entry name" value="Complex1_30kDa"/>
    <property type="match status" value="1"/>
</dbReference>
<organism evidence="7 8">
    <name type="scientific">Luteitalea pratensis</name>
    <dbReference type="NCBI Taxonomy" id="1855912"/>
    <lineage>
        <taxon>Bacteria</taxon>
        <taxon>Pseudomonadati</taxon>
        <taxon>Acidobacteriota</taxon>
        <taxon>Vicinamibacteria</taxon>
        <taxon>Vicinamibacterales</taxon>
        <taxon>Vicinamibacteraceae</taxon>
        <taxon>Luteitalea</taxon>
    </lineage>
</organism>
<dbReference type="EC" id="7.1.1.-" evidence="3"/>
<comment type="subunit">
    <text evidence="3">NDH-1 is composed of 14 different subunits. Subunits NuoB, C, D, E, F, and G constitute the peripheral sector of the complex.</text>
</comment>
<keyword evidence="7" id="KW-0560">Oxidoreductase</keyword>
<evidence type="ECO:0000256" key="3">
    <source>
        <dbReference type="HAMAP-Rule" id="MF_01357"/>
    </source>
</evidence>
<evidence type="ECO:0000256" key="5">
    <source>
        <dbReference type="RuleBase" id="RU003582"/>
    </source>
</evidence>
<dbReference type="STRING" id="1855912.LuPra_00110"/>
<proteinExistence type="inferred from homology"/>
<dbReference type="PROSITE" id="PS00542">
    <property type="entry name" value="COMPLEX1_30K"/>
    <property type="match status" value="1"/>
</dbReference>
<dbReference type="GO" id="GO:0005886">
    <property type="term" value="C:plasma membrane"/>
    <property type="evidence" value="ECO:0007669"/>
    <property type="project" value="UniProtKB-SubCell"/>
</dbReference>
<dbReference type="PANTHER" id="PTHR10884:SF14">
    <property type="entry name" value="NADH DEHYDROGENASE [UBIQUINONE] IRON-SULFUR PROTEIN 3, MITOCHONDRIAL"/>
    <property type="match status" value="1"/>
</dbReference>
<dbReference type="GO" id="GO:0008137">
    <property type="term" value="F:NADH dehydrogenase (ubiquinone) activity"/>
    <property type="evidence" value="ECO:0007669"/>
    <property type="project" value="InterPro"/>
</dbReference>
<keyword evidence="3 4" id="KW-1278">Translocase</keyword>
<dbReference type="InterPro" id="IPR020396">
    <property type="entry name" value="NADH_UbQ_OxRdtase_CS"/>
</dbReference>
<keyword evidence="3 4" id="KW-0520">NAD</keyword>